<evidence type="ECO:0000256" key="1">
    <source>
        <dbReference type="SAM" id="MobiDB-lite"/>
    </source>
</evidence>
<feature type="region of interest" description="Disordered" evidence="1">
    <location>
        <begin position="236"/>
        <end position="289"/>
    </location>
</feature>
<dbReference type="Proteomes" id="UP000075886">
    <property type="component" value="Unassembled WGS sequence"/>
</dbReference>
<sequence>MLRGLQADPLLKEVGENVLQTRRAGDGALLLSLKNGADVQAMIAPLSKALEGKATLKTIEPMMTVEIRDIDLDSSAEEVSDAFAQLKVDVQPSNIQRSQILSDSESSQLTPESLVEFMLQSQHNWSRICELAQLVTSGLQREWDDERQQVAASNMDPERCAAERARRSAAARERNNRRNQRRNEARRNETVRRNAGRPAPRTPSPDTLTRREANRLRTQLHRERFPDRRRLLRMFAARRSVDDDEESDTEEESSSDSDSDLDGDVPSDALGGLSAAESTAAAEAAQSSR</sequence>
<dbReference type="EMBL" id="AXCN02001843">
    <property type="status" value="NOT_ANNOTATED_CDS"/>
    <property type="molecule type" value="Genomic_DNA"/>
</dbReference>
<feature type="compositionally biased region" description="Low complexity" evidence="1">
    <location>
        <begin position="266"/>
        <end position="289"/>
    </location>
</feature>
<dbReference type="AlphaFoldDB" id="A0A182Q430"/>
<feature type="compositionally biased region" description="Basic and acidic residues" evidence="1">
    <location>
        <begin position="156"/>
        <end position="192"/>
    </location>
</feature>
<keyword evidence="3" id="KW-1185">Reference proteome</keyword>
<proteinExistence type="predicted"/>
<accession>A0A182Q430</accession>
<dbReference type="EnsemblMetazoa" id="AFAF002667-RA">
    <property type="protein sequence ID" value="AFAF002667-PA"/>
    <property type="gene ID" value="AFAF002667"/>
</dbReference>
<evidence type="ECO:0000313" key="3">
    <source>
        <dbReference type="Proteomes" id="UP000075886"/>
    </source>
</evidence>
<reference evidence="3" key="1">
    <citation type="submission" date="2014-01" db="EMBL/GenBank/DDBJ databases">
        <title>The Genome Sequence of Anopheles farauti FAR1 (V2).</title>
        <authorList>
            <consortium name="The Broad Institute Genomics Platform"/>
            <person name="Neafsey D.E."/>
            <person name="Besansky N."/>
            <person name="Howell P."/>
            <person name="Walton C."/>
            <person name="Young S.K."/>
            <person name="Zeng Q."/>
            <person name="Gargeya S."/>
            <person name="Fitzgerald M."/>
            <person name="Haas B."/>
            <person name="Abouelleil A."/>
            <person name="Allen A.W."/>
            <person name="Alvarado L."/>
            <person name="Arachchi H.M."/>
            <person name="Berlin A.M."/>
            <person name="Chapman S.B."/>
            <person name="Gainer-Dewar J."/>
            <person name="Goldberg J."/>
            <person name="Griggs A."/>
            <person name="Gujja S."/>
            <person name="Hansen M."/>
            <person name="Howarth C."/>
            <person name="Imamovic A."/>
            <person name="Ireland A."/>
            <person name="Larimer J."/>
            <person name="McCowan C."/>
            <person name="Murphy C."/>
            <person name="Pearson M."/>
            <person name="Poon T.W."/>
            <person name="Priest M."/>
            <person name="Roberts A."/>
            <person name="Saif S."/>
            <person name="Shea T."/>
            <person name="Sisk P."/>
            <person name="Sykes S."/>
            <person name="Wortman J."/>
            <person name="Nusbaum C."/>
            <person name="Birren B."/>
        </authorList>
    </citation>
    <scope>NUCLEOTIDE SEQUENCE [LARGE SCALE GENOMIC DNA]</scope>
    <source>
        <strain evidence="3">FAR1</strain>
    </source>
</reference>
<protein>
    <submittedName>
        <fullName evidence="2">Uncharacterized protein</fullName>
    </submittedName>
</protein>
<feature type="compositionally biased region" description="Acidic residues" evidence="1">
    <location>
        <begin position="242"/>
        <end position="265"/>
    </location>
</feature>
<dbReference type="VEuPathDB" id="VectorBase:AFAF002667"/>
<dbReference type="EMBL" id="AXCN02001844">
    <property type="status" value="NOT_ANNOTATED_CDS"/>
    <property type="molecule type" value="Genomic_DNA"/>
</dbReference>
<organism evidence="2 3">
    <name type="scientific">Anopheles farauti</name>
    <dbReference type="NCBI Taxonomy" id="69004"/>
    <lineage>
        <taxon>Eukaryota</taxon>
        <taxon>Metazoa</taxon>
        <taxon>Ecdysozoa</taxon>
        <taxon>Arthropoda</taxon>
        <taxon>Hexapoda</taxon>
        <taxon>Insecta</taxon>
        <taxon>Pterygota</taxon>
        <taxon>Neoptera</taxon>
        <taxon>Endopterygota</taxon>
        <taxon>Diptera</taxon>
        <taxon>Nematocera</taxon>
        <taxon>Culicoidea</taxon>
        <taxon>Culicidae</taxon>
        <taxon>Anophelinae</taxon>
        <taxon>Anopheles</taxon>
    </lineage>
</organism>
<feature type="region of interest" description="Disordered" evidence="1">
    <location>
        <begin position="150"/>
        <end position="222"/>
    </location>
</feature>
<evidence type="ECO:0000313" key="2">
    <source>
        <dbReference type="EnsemblMetazoa" id="AFAF002667-PA"/>
    </source>
</evidence>
<name>A0A182Q430_9DIPT</name>
<reference evidence="2" key="2">
    <citation type="submission" date="2020-05" db="UniProtKB">
        <authorList>
            <consortium name="EnsemblMetazoa"/>
        </authorList>
    </citation>
    <scope>IDENTIFICATION</scope>
    <source>
        <strain evidence="2">FAR1</strain>
    </source>
</reference>
<feature type="compositionally biased region" description="Basic and acidic residues" evidence="1">
    <location>
        <begin position="208"/>
        <end position="222"/>
    </location>
</feature>